<accession>A0A6N8F9N5</accession>
<evidence type="ECO:0000313" key="2">
    <source>
        <dbReference type="Proteomes" id="UP000439994"/>
    </source>
</evidence>
<dbReference type="SUPFAM" id="SSF53067">
    <property type="entry name" value="Actin-like ATPase domain"/>
    <property type="match status" value="1"/>
</dbReference>
<gene>
    <name evidence="1" type="ORF">GNP35_10410</name>
</gene>
<comment type="caution">
    <text evidence="1">The sequence shown here is derived from an EMBL/GenBank/DDBJ whole genome shotgun (WGS) entry which is preliminary data.</text>
</comment>
<reference evidence="1 2" key="1">
    <citation type="submission" date="2019-11" db="EMBL/GenBank/DDBJ databases">
        <title>P. haliotis isolates from Z. marina roots.</title>
        <authorList>
            <person name="Cohen M."/>
            <person name="Jospin G."/>
            <person name="Eisen J.A."/>
            <person name="Coil D.A."/>
        </authorList>
    </citation>
    <scope>NUCLEOTIDE SEQUENCE [LARGE SCALE GENOMIC DNA]</scope>
    <source>
        <strain evidence="1 2">UCD-MCMsp1aY</strain>
    </source>
</reference>
<dbReference type="EMBL" id="WOCD01000003">
    <property type="protein sequence ID" value="MUH72874.1"/>
    <property type="molecule type" value="Genomic_DNA"/>
</dbReference>
<protein>
    <recommendedName>
        <fullName evidence="3">MSHA biogenesis protein MshI</fullName>
    </recommendedName>
</protein>
<dbReference type="PANTHER" id="PTHR32432">
    <property type="entry name" value="CELL DIVISION PROTEIN FTSA-RELATED"/>
    <property type="match status" value="1"/>
</dbReference>
<dbReference type="RefSeq" id="WP_155696019.1">
    <property type="nucleotide sequence ID" value="NZ_WOCD01000003.1"/>
</dbReference>
<dbReference type="InterPro" id="IPR050696">
    <property type="entry name" value="FtsA/MreB"/>
</dbReference>
<organism evidence="1 2">
    <name type="scientific">Psychrosphaera haliotis</name>
    <dbReference type="NCBI Taxonomy" id="555083"/>
    <lineage>
        <taxon>Bacteria</taxon>
        <taxon>Pseudomonadati</taxon>
        <taxon>Pseudomonadota</taxon>
        <taxon>Gammaproteobacteria</taxon>
        <taxon>Alteromonadales</taxon>
        <taxon>Pseudoalteromonadaceae</taxon>
        <taxon>Psychrosphaera</taxon>
    </lineage>
</organism>
<dbReference type="OrthoDB" id="5296002at2"/>
<dbReference type="PANTHER" id="PTHR32432:SF3">
    <property type="entry name" value="ETHANOLAMINE UTILIZATION PROTEIN EUTJ"/>
    <property type="match status" value="1"/>
</dbReference>
<name>A0A6N8F9N5_9GAMM</name>
<dbReference type="AlphaFoldDB" id="A0A6N8F9N5"/>
<dbReference type="Proteomes" id="UP000439994">
    <property type="component" value="Unassembled WGS sequence"/>
</dbReference>
<dbReference type="InterPro" id="IPR043129">
    <property type="entry name" value="ATPase_NBD"/>
</dbReference>
<proteinExistence type="predicted"/>
<dbReference type="Gene3D" id="3.30.420.380">
    <property type="match status" value="1"/>
</dbReference>
<evidence type="ECO:0008006" key="3">
    <source>
        <dbReference type="Google" id="ProtNLM"/>
    </source>
</evidence>
<keyword evidence="2" id="KW-1185">Reference proteome</keyword>
<sequence>MSSTLLTSILDTFKKNKEHFSAGISILPDKVQLVKLQEKQNQVICTGFDVITTANDEQVVAALEAMIIKHNLTSASTTIVLPANKVESTQLDTSEVPDREVTATLPWKVKDLINIPPQDMICDYIDMPLQPTGQQAKTQIIAVTRSYIEKVIQPFHDAKAKISALTTEQFAIAKLQTSEDAAQLIFIQHKKSDAILLIVKNQQIAFARKIRNTAAIIDMTSEQLQMGGSDQVAIEIQRSIDYFESQLKQPPIKNAYLAMEGNNSELLIDALNQVLPVKTKVIPLDNLDSPNGLDSSFISAVGAALYLQPVSIKKEPVSEN</sequence>
<evidence type="ECO:0000313" key="1">
    <source>
        <dbReference type="EMBL" id="MUH72874.1"/>
    </source>
</evidence>